<keyword evidence="3" id="KW-1185">Reference proteome</keyword>
<evidence type="ECO:0000313" key="2">
    <source>
        <dbReference type="EMBL" id="GIG04495.1"/>
    </source>
</evidence>
<dbReference type="InterPro" id="IPR027417">
    <property type="entry name" value="P-loop_NTPase"/>
</dbReference>
<dbReference type="RefSeq" id="WP_203689358.1">
    <property type="nucleotide sequence ID" value="NZ_BAAALC010000006.1"/>
</dbReference>
<dbReference type="PANTHER" id="PTHR48102">
    <property type="entry name" value="ATP-DEPENDENT CLP PROTEASE ATP-BINDING SUBUNIT CLPX-LIKE, MITOCHONDRIAL-RELATED"/>
    <property type="match status" value="1"/>
</dbReference>
<dbReference type="InterPro" id="IPR003593">
    <property type="entry name" value="AAA+_ATPase"/>
</dbReference>
<gene>
    <name evidence="2" type="primary">clpX_1</name>
    <name evidence="2" type="ORF">Cco03nite_11950</name>
</gene>
<protein>
    <submittedName>
        <fullName evidence="2">ATP-dependent Clp protease ATP-binding subunit ClpX</fullName>
    </submittedName>
</protein>
<sequence length="331" mass="37136">MNRPRTAEAQDALRRYVVGQERASVSLSRLIDMHLAWFRDRNPLHRAPNALLIGPTGTGKSHAIRMVANAMKIPLIVVDSTRLVSAGANDHLTLEGVLINLVKKARQSQSTDAPELQAERGIVFLDEFDKLRYDTPFSESASIQRRLLQFIEGDTLDLSVSEEDGPRSIVTNGILFIAAGAFSGIERLQSRRPMTGVEDPVSVDVIHPRDVREYGFLHELVARLPVIIRFAPLRAEELMAILEHEDVSPLKFYRSYFEQHGFNIHLPEATLRLVAKQAEQIELGARGLHQELFPALSTLADHVIGSPPTDIVITAAMYRDLRNNRYKPPYP</sequence>
<dbReference type="Pfam" id="PF07724">
    <property type="entry name" value="AAA_2"/>
    <property type="match status" value="1"/>
</dbReference>
<accession>A0A8J3KYN4</accession>
<dbReference type="InterPro" id="IPR003959">
    <property type="entry name" value="ATPase_AAA_core"/>
</dbReference>
<evidence type="ECO:0000313" key="3">
    <source>
        <dbReference type="Proteomes" id="UP000630887"/>
    </source>
</evidence>
<name>A0A8J3KYN4_9ACTN</name>
<feature type="domain" description="AAA+ ATPase" evidence="1">
    <location>
        <begin position="46"/>
        <end position="226"/>
    </location>
</feature>
<dbReference type="EMBL" id="BONI01000007">
    <property type="protein sequence ID" value="GIG04495.1"/>
    <property type="molecule type" value="Genomic_DNA"/>
</dbReference>
<keyword evidence="2" id="KW-0645">Protease</keyword>
<dbReference type="GO" id="GO:0016887">
    <property type="term" value="F:ATP hydrolysis activity"/>
    <property type="evidence" value="ECO:0007669"/>
    <property type="project" value="InterPro"/>
</dbReference>
<keyword evidence="2" id="KW-0378">Hydrolase</keyword>
<dbReference type="InterPro" id="IPR050052">
    <property type="entry name" value="ATP-dep_Clp_protease_ClpX"/>
</dbReference>
<dbReference type="Gene3D" id="1.10.8.60">
    <property type="match status" value="1"/>
</dbReference>
<proteinExistence type="predicted"/>
<reference evidence="2 3" key="1">
    <citation type="submission" date="2021-01" db="EMBL/GenBank/DDBJ databases">
        <title>Whole genome shotgun sequence of Catellatospora coxensis NBRC 107359.</title>
        <authorList>
            <person name="Komaki H."/>
            <person name="Tamura T."/>
        </authorList>
    </citation>
    <scope>NUCLEOTIDE SEQUENCE [LARGE SCALE GENOMIC DNA]</scope>
    <source>
        <strain evidence="2 3">NBRC 107359</strain>
    </source>
</reference>
<dbReference type="Gene3D" id="3.40.50.300">
    <property type="entry name" value="P-loop containing nucleotide triphosphate hydrolases"/>
    <property type="match status" value="1"/>
</dbReference>
<organism evidence="2 3">
    <name type="scientific">Catellatospora coxensis</name>
    <dbReference type="NCBI Taxonomy" id="310354"/>
    <lineage>
        <taxon>Bacteria</taxon>
        <taxon>Bacillati</taxon>
        <taxon>Actinomycetota</taxon>
        <taxon>Actinomycetes</taxon>
        <taxon>Micromonosporales</taxon>
        <taxon>Micromonosporaceae</taxon>
        <taxon>Catellatospora</taxon>
    </lineage>
</organism>
<comment type="caution">
    <text evidence="2">The sequence shown here is derived from an EMBL/GenBank/DDBJ whole genome shotgun (WGS) entry which is preliminary data.</text>
</comment>
<keyword evidence="2" id="KW-0547">Nucleotide-binding</keyword>
<dbReference type="SMART" id="SM00382">
    <property type="entry name" value="AAA"/>
    <property type="match status" value="1"/>
</dbReference>
<dbReference type="SUPFAM" id="SSF52540">
    <property type="entry name" value="P-loop containing nucleoside triphosphate hydrolases"/>
    <property type="match status" value="1"/>
</dbReference>
<dbReference type="GO" id="GO:0005524">
    <property type="term" value="F:ATP binding"/>
    <property type="evidence" value="ECO:0007669"/>
    <property type="project" value="UniProtKB-KW"/>
</dbReference>
<dbReference type="Proteomes" id="UP000630887">
    <property type="component" value="Unassembled WGS sequence"/>
</dbReference>
<evidence type="ECO:0000259" key="1">
    <source>
        <dbReference type="SMART" id="SM00382"/>
    </source>
</evidence>
<dbReference type="GO" id="GO:0008233">
    <property type="term" value="F:peptidase activity"/>
    <property type="evidence" value="ECO:0007669"/>
    <property type="project" value="UniProtKB-KW"/>
</dbReference>
<dbReference type="PANTHER" id="PTHR48102:SF7">
    <property type="entry name" value="ATP-DEPENDENT CLP PROTEASE ATP-BINDING SUBUNIT CLPX-LIKE, MITOCHONDRIAL"/>
    <property type="match status" value="1"/>
</dbReference>
<dbReference type="GO" id="GO:0051603">
    <property type="term" value="P:proteolysis involved in protein catabolic process"/>
    <property type="evidence" value="ECO:0007669"/>
    <property type="project" value="TreeGrafter"/>
</dbReference>
<dbReference type="AlphaFoldDB" id="A0A8J3KYN4"/>
<keyword evidence="2" id="KW-0067">ATP-binding</keyword>